<dbReference type="GO" id="GO:0005829">
    <property type="term" value="C:cytosol"/>
    <property type="evidence" value="ECO:0007669"/>
    <property type="project" value="TreeGrafter"/>
</dbReference>
<evidence type="ECO:0000313" key="7">
    <source>
        <dbReference type="Proteomes" id="UP000182400"/>
    </source>
</evidence>
<dbReference type="AlphaFoldDB" id="A0A1I5L413"/>
<dbReference type="FunFam" id="1.10.10.10:FF:000001">
    <property type="entry name" value="LysR family transcriptional regulator"/>
    <property type="match status" value="1"/>
</dbReference>
<dbReference type="EMBL" id="FOWP01000003">
    <property type="protein sequence ID" value="SFO91938.1"/>
    <property type="molecule type" value="Genomic_DNA"/>
</dbReference>
<evidence type="ECO:0000256" key="4">
    <source>
        <dbReference type="ARBA" id="ARBA00023163"/>
    </source>
</evidence>
<sequence length="311" mass="33819">MINPLHFDLQSLRLFILAAESGSLTRASEHAHLTLSAVSKRIAELERTADCALFVRLPRGLELTPAGQGLLEHARTILEGVNRMASDISDFAVGVRGHVRVWANTSAVVQFLPRDIASFLALHPQVRIGLEEKLSEQIVEAVEDGKADIGVFADNVPAPGLERLPYRQDRLILLVPPGHPLAEVERTSFADTLDYDYVGLAAGSSLLRRLTDAAVAAEKILRLRIQVSSFDAICRMIEAGLGIGILPEIAVRAELLGAGLRAVQLSDPWAVRTLWLGVKSADALQPEARKLWDYLGQAALPTDPFHSGKGR</sequence>
<dbReference type="Gene3D" id="3.40.190.290">
    <property type="match status" value="1"/>
</dbReference>
<dbReference type="Gene3D" id="1.10.10.10">
    <property type="entry name" value="Winged helix-like DNA-binding domain superfamily/Winged helix DNA-binding domain"/>
    <property type="match status" value="1"/>
</dbReference>
<dbReference type="PROSITE" id="PS50931">
    <property type="entry name" value="HTH_LYSR"/>
    <property type="match status" value="1"/>
</dbReference>
<reference evidence="6 7" key="1">
    <citation type="submission" date="2016-10" db="EMBL/GenBank/DDBJ databases">
        <authorList>
            <person name="de Groot N.N."/>
        </authorList>
    </citation>
    <scope>NUCLEOTIDE SEQUENCE [LARGE SCALE GENOMIC DNA]</scope>
    <source>
        <strain evidence="6 7">CCUG 59231</strain>
    </source>
</reference>
<dbReference type="OrthoDB" id="9785974at2"/>
<evidence type="ECO:0000256" key="3">
    <source>
        <dbReference type="ARBA" id="ARBA00023125"/>
    </source>
</evidence>
<dbReference type="GO" id="GO:0003677">
    <property type="term" value="F:DNA binding"/>
    <property type="evidence" value="ECO:0007669"/>
    <property type="project" value="UniProtKB-KW"/>
</dbReference>
<protein>
    <submittedName>
        <fullName evidence="6">DNA-binding transcriptional regulator, LysR family</fullName>
    </submittedName>
</protein>
<dbReference type="SUPFAM" id="SSF53850">
    <property type="entry name" value="Periplasmic binding protein-like II"/>
    <property type="match status" value="1"/>
</dbReference>
<dbReference type="Proteomes" id="UP000182400">
    <property type="component" value="Unassembled WGS sequence"/>
</dbReference>
<name>A0A1I5L413_9GAMM</name>
<proteinExistence type="inferred from homology"/>
<dbReference type="STRING" id="658457.SAMN05216601_103310"/>
<accession>A0A1I5L413</accession>
<dbReference type="InterPro" id="IPR036388">
    <property type="entry name" value="WH-like_DNA-bd_sf"/>
</dbReference>
<dbReference type="CDD" id="cd08421">
    <property type="entry name" value="PBP2_LTTR_like_1"/>
    <property type="match status" value="1"/>
</dbReference>
<evidence type="ECO:0000313" key="6">
    <source>
        <dbReference type="EMBL" id="SFO91938.1"/>
    </source>
</evidence>
<keyword evidence="4" id="KW-0804">Transcription</keyword>
<dbReference type="InterPro" id="IPR050950">
    <property type="entry name" value="HTH-type_LysR_regulators"/>
</dbReference>
<dbReference type="InterPro" id="IPR005119">
    <property type="entry name" value="LysR_subst-bd"/>
</dbReference>
<dbReference type="Pfam" id="PF03466">
    <property type="entry name" value="LysR_substrate"/>
    <property type="match status" value="1"/>
</dbReference>
<comment type="similarity">
    <text evidence="1">Belongs to the LysR transcriptional regulatory family.</text>
</comment>
<evidence type="ECO:0000259" key="5">
    <source>
        <dbReference type="PROSITE" id="PS50931"/>
    </source>
</evidence>
<dbReference type="Pfam" id="PF00126">
    <property type="entry name" value="HTH_1"/>
    <property type="match status" value="1"/>
</dbReference>
<organism evidence="6 7">
    <name type="scientific">Ectopseudomonas composti</name>
    <dbReference type="NCBI Taxonomy" id="658457"/>
    <lineage>
        <taxon>Bacteria</taxon>
        <taxon>Pseudomonadati</taxon>
        <taxon>Pseudomonadota</taxon>
        <taxon>Gammaproteobacteria</taxon>
        <taxon>Pseudomonadales</taxon>
        <taxon>Pseudomonadaceae</taxon>
        <taxon>Ectopseudomonas</taxon>
    </lineage>
</organism>
<dbReference type="PANTHER" id="PTHR30419:SF2">
    <property type="entry name" value="LYSR FAMILY TRANSCRIPTIONAL REGULATOR"/>
    <property type="match status" value="1"/>
</dbReference>
<gene>
    <name evidence="6" type="ORF">SAMN05216601_103310</name>
</gene>
<keyword evidence="3 6" id="KW-0238">DNA-binding</keyword>
<evidence type="ECO:0000256" key="1">
    <source>
        <dbReference type="ARBA" id="ARBA00009437"/>
    </source>
</evidence>
<feature type="domain" description="HTH lysR-type" evidence="5">
    <location>
        <begin position="7"/>
        <end position="64"/>
    </location>
</feature>
<dbReference type="InterPro" id="IPR000847">
    <property type="entry name" value="LysR_HTH_N"/>
</dbReference>
<dbReference type="InterPro" id="IPR036390">
    <property type="entry name" value="WH_DNA-bd_sf"/>
</dbReference>
<evidence type="ECO:0000256" key="2">
    <source>
        <dbReference type="ARBA" id="ARBA00023015"/>
    </source>
</evidence>
<dbReference type="PANTHER" id="PTHR30419">
    <property type="entry name" value="HTH-TYPE TRANSCRIPTIONAL REGULATOR YBHD"/>
    <property type="match status" value="1"/>
</dbReference>
<dbReference type="RefSeq" id="WP_074937781.1">
    <property type="nucleotide sequence ID" value="NZ_FOWP01000003.1"/>
</dbReference>
<dbReference type="SUPFAM" id="SSF46785">
    <property type="entry name" value="Winged helix' DNA-binding domain"/>
    <property type="match status" value="1"/>
</dbReference>
<keyword evidence="2" id="KW-0805">Transcription regulation</keyword>
<dbReference type="GO" id="GO:0003700">
    <property type="term" value="F:DNA-binding transcription factor activity"/>
    <property type="evidence" value="ECO:0007669"/>
    <property type="project" value="InterPro"/>
</dbReference>